<evidence type="ECO:0000256" key="1">
    <source>
        <dbReference type="SAM" id="SignalP"/>
    </source>
</evidence>
<name>A0ABX2FV26_9BACT</name>
<proteinExistence type="predicted"/>
<gene>
    <name evidence="2" type="ORF">HNP98_003902</name>
</gene>
<evidence type="ECO:0000313" key="3">
    <source>
        <dbReference type="Proteomes" id="UP000779507"/>
    </source>
</evidence>
<protein>
    <submittedName>
        <fullName evidence="2">Uncharacterized protein</fullName>
    </submittedName>
</protein>
<sequence length="126" mass="14120">MKTCSHRWAFGLLFLLGLLAGPARAQAPAARPGPGYWNVETNLATHDYTLVRFYDGHDRLVYQERLAGLCLDLARPAAHRCRRTARQLNRALARVLRDPAAAARAPGLLARQLGPDRRLQHLYAVR</sequence>
<dbReference type="EMBL" id="JABSNP010000024">
    <property type="protein sequence ID" value="NRT21057.1"/>
    <property type="molecule type" value="Genomic_DNA"/>
</dbReference>
<dbReference type="RefSeq" id="WP_173811815.1">
    <property type="nucleotide sequence ID" value="NZ_JABSNP010000024.1"/>
</dbReference>
<organism evidence="2 3">
    <name type="scientific">Hymenobacter caeli</name>
    <dbReference type="NCBI Taxonomy" id="2735894"/>
    <lineage>
        <taxon>Bacteria</taxon>
        <taxon>Pseudomonadati</taxon>
        <taxon>Bacteroidota</taxon>
        <taxon>Cytophagia</taxon>
        <taxon>Cytophagales</taxon>
        <taxon>Hymenobacteraceae</taxon>
        <taxon>Hymenobacter</taxon>
    </lineage>
</organism>
<accession>A0ABX2FV26</accession>
<feature type="chain" id="PRO_5045461382" evidence="1">
    <location>
        <begin position="26"/>
        <end position="126"/>
    </location>
</feature>
<dbReference type="Proteomes" id="UP000779507">
    <property type="component" value="Unassembled WGS sequence"/>
</dbReference>
<evidence type="ECO:0000313" key="2">
    <source>
        <dbReference type="EMBL" id="NRT21057.1"/>
    </source>
</evidence>
<keyword evidence="1" id="KW-0732">Signal</keyword>
<feature type="signal peptide" evidence="1">
    <location>
        <begin position="1"/>
        <end position="25"/>
    </location>
</feature>
<reference evidence="2 3" key="1">
    <citation type="submission" date="2020-05" db="EMBL/GenBank/DDBJ databases">
        <title>Genomic Encyclopedia of Type Strains, Phase IV (KMG-V): Genome sequencing to study the core and pangenomes of soil and plant-associated prokaryotes.</title>
        <authorList>
            <person name="Whitman W."/>
        </authorList>
    </citation>
    <scope>NUCLEOTIDE SEQUENCE [LARGE SCALE GENOMIC DNA]</scope>
    <source>
        <strain evidence="2 3">9A</strain>
    </source>
</reference>
<comment type="caution">
    <text evidence="2">The sequence shown here is derived from an EMBL/GenBank/DDBJ whole genome shotgun (WGS) entry which is preliminary data.</text>
</comment>
<keyword evidence="3" id="KW-1185">Reference proteome</keyword>